<dbReference type="Proteomes" id="UP001156708">
    <property type="component" value="Unassembled WGS sequence"/>
</dbReference>
<comment type="similarity">
    <text evidence="3">Belongs to the FdhD family.</text>
</comment>
<dbReference type="GO" id="GO:0006777">
    <property type="term" value="P:Mo-molybdopterin cofactor biosynthetic process"/>
    <property type="evidence" value="ECO:0007669"/>
    <property type="project" value="UniProtKB-UniRule"/>
</dbReference>
<keyword evidence="1 3" id="KW-0963">Cytoplasm</keyword>
<dbReference type="SUPFAM" id="SSF53927">
    <property type="entry name" value="Cytidine deaminase-like"/>
    <property type="match status" value="1"/>
</dbReference>
<evidence type="ECO:0000256" key="3">
    <source>
        <dbReference type="HAMAP-Rule" id="MF_00187"/>
    </source>
</evidence>
<comment type="subcellular location">
    <subcellularLocation>
        <location evidence="3">Cytoplasm</location>
    </subcellularLocation>
</comment>
<dbReference type="Gene3D" id="3.10.20.10">
    <property type="match status" value="1"/>
</dbReference>
<feature type="active site" description="Cysteine persulfide intermediate" evidence="3">
    <location>
        <position position="110"/>
    </location>
</feature>
<dbReference type="GO" id="GO:0097163">
    <property type="term" value="F:sulfur carrier activity"/>
    <property type="evidence" value="ECO:0007669"/>
    <property type="project" value="UniProtKB-UniRule"/>
</dbReference>
<dbReference type="HAMAP" id="MF_00187">
    <property type="entry name" value="FdhD"/>
    <property type="match status" value="1"/>
</dbReference>
<dbReference type="PANTHER" id="PTHR30592:SF1">
    <property type="entry name" value="SULFUR CARRIER PROTEIN FDHD"/>
    <property type="match status" value="1"/>
</dbReference>
<keyword evidence="5" id="KW-1185">Reference proteome</keyword>
<evidence type="ECO:0000313" key="4">
    <source>
        <dbReference type="EMBL" id="GLQ85403.1"/>
    </source>
</evidence>
<dbReference type="GO" id="GO:0005737">
    <property type="term" value="C:cytoplasm"/>
    <property type="evidence" value="ECO:0007669"/>
    <property type="project" value="UniProtKB-SubCell"/>
</dbReference>
<comment type="caution">
    <text evidence="3">Lacks conserved residue(s) required for the propagation of feature annotation.</text>
</comment>
<reference evidence="5" key="1">
    <citation type="journal article" date="2019" name="Int. J. Syst. Evol. Microbiol.">
        <title>The Global Catalogue of Microorganisms (GCM) 10K type strain sequencing project: providing services to taxonomists for standard genome sequencing and annotation.</title>
        <authorList>
            <consortium name="The Broad Institute Genomics Platform"/>
            <consortium name="The Broad Institute Genome Sequencing Center for Infectious Disease"/>
            <person name="Wu L."/>
            <person name="Ma J."/>
        </authorList>
    </citation>
    <scope>NUCLEOTIDE SEQUENCE [LARGE SCALE GENOMIC DNA]</scope>
    <source>
        <strain evidence="5">NBRC 12467</strain>
    </source>
</reference>
<dbReference type="RefSeq" id="WP_141354481.1">
    <property type="nucleotide sequence ID" value="NZ_BARA01000126.1"/>
</dbReference>
<organism evidence="4 5">
    <name type="scientific">Gluconobacter sphaericus NBRC 12467</name>
    <dbReference type="NCBI Taxonomy" id="1307951"/>
    <lineage>
        <taxon>Bacteria</taxon>
        <taxon>Pseudomonadati</taxon>
        <taxon>Pseudomonadota</taxon>
        <taxon>Alphaproteobacteria</taxon>
        <taxon>Acetobacterales</taxon>
        <taxon>Acetobacteraceae</taxon>
        <taxon>Gluconobacter</taxon>
    </lineage>
</organism>
<keyword evidence="2 3" id="KW-0501">Molybdenum cofactor biosynthesis</keyword>
<sequence length="285" mass="31333">MTPLFQSRTATLLSRPEEEIVLNIADEVPVRLVFNGIVPHGVMMMTPDHLTDFAYGYCLTEQIITNKKQIRSVSVLDGEDGLTLDVTISGDRLSILLRRRPRAQTGHSSCGLCGTDTVLSVDAHEEVPFPINAKIAPTAILRALHDLEKWQTLNAATRMVHGAAWADQNGKILLIREDIGRHNALDKLIGAWMCDDRLFENGFCLLTSRYSYEMALKTVRAGMATVVAVSAPTDRALRLAQKMNQTLIAIARQDKQFVFCGEARLSGSPPIDYSIARGGTSSIAI</sequence>
<comment type="caution">
    <text evidence="4">The sequence shown here is derived from an EMBL/GenBank/DDBJ whole genome shotgun (WGS) entry which is preliminary data.</text>
</comment>
<dbReference type="EMBL" id="BSNZ01000015">
    <property type="protein sequence ID" value="GLQ85403.1"/>
    <property type="molecule type" value="Genomic_DNA"/>
</dbReference>
<dbReference type="Pfam" id="PF02634">
    <property type="entry name" value="FdhD-NarQ"/>
    <property type="match status" value="1"/>
</dbReference>
<evidence type="ECO:0000313" key="5">
    <source>
        <dbReference type="Proteomes" id="UP001156708"/>
    </source>
</evidence>
<gene>
    <name evidence="3 4" type="primary">fdhD</name>
    <name evidence="4" type="ORF">GCM10007872_23120</name>
</gene>
<accession>A0AA37WBT5</accession>
<dbReference type="Gene3D" id="3.40.140.10">
    <property type="entry name" value="Cytidine Deaminase, domain 2"/>
    <property type="match status" value="1"/>
</dbReference>
<proteinExistence type="inferred from homology"/>
<dbReference type="PIRSF" id="PIRSF015626">
    <property type="entry name" value="FdhD"/>
    <property type="match status" value="1"/>
</dbReference>
<name>A0AA37WBT5_9PROT</name>
<dbReference type="PANTHER" id="PTHR30592">
    <property type="entry name" value="FORMATE DEHYDROGENASE"/>
    <property type="match status" value="1"/>
</dbReference>
<dbReference type="InterPro" id="IPR016193">
    <property type="entry name" value="Cytidine_deaminase-like"/>
</dbReference>
<evidence type="ECO:0000256" key="1">
    <source>
        <dbReference type="ARBA" id="ARBA00022490"/>
    </source>
</evidence>
<protein>
    <recommendedName>
        <fullName evidence="3">Sulfur carrier protein FdhD</fullName>
    </recommendedName>
</protein>
<dbReference type="AlphaFoldDB" id="A0AA37WBT5"/>
<dbReference type="GO" id="GO:0016783">
    <property type="term" value="F:sulfurtransferase activity"/>
    <property type="evidence" value="ECO:0007669"/>
    <property type="project" value="InterPro"/>
</dbReference>
<comment type="function">
    <text evidence="3">Required for formate dehydrogenase (FDH) activity. Acts as a sulfur carrier protein that transfers sulfur from IscS to the molybdenum cofactor prior to its insertion into FDH.</text>
</comment>
<dbReference type="NCBIfam" id="TIGR00129">
    <property type="entry name" value="fdhD_narQ"/>
    <property type="match status" value="1"/>
</dbReference>
<evidence type="ECO:0000256" key="2">
    <source>
        <dbReference type="ARBA" id="ARBA00023150"/>
    </source>
</evidence>
<dbReference type="InterPro" id="IPR003786">
    <property type="entry name" value="FdhD"/>
</dbReference>